<keyword evidence="1" id="KW-0732">Signal</keyword>
<keyword evidence="3" id="KW-1185">Reference proteome</keyword>
<accession>A0A176VRW9</accession>
<proteinExistence type="predicted"/>
<feature type="chain" id="PRO_5008051990" evidence="1">
    <location>
        <begin position="22"/>
        <end position="72"/>
    </location>
</feature>
<evidence type="ECO:0000313" key="3">
    <source>
        <dbReference type="Proteomes" id="UP000077202"/>
    </source>
</evidence>
<gene>
    <name evidence="2" type="ORF">AXG93_4316s1520</name>
</gene>
<evidence type="ECO:0000313" key="2">
    <source>
        <dbReference type="EMBL" id="OAE23618.1"/>
    </source>
</evidence>
<evidence type="ECO:0000256" key="1">
    <source>
        <dbReference type="SAM" id="SignalP"/>
    </source>
</evidence>
<feature type="signal peptide" evidence="1">
    <location>
        <begin position="1"/>
        <end position="21"/>
    </location>
</feature>
<dbReference type="AlphaFoldDB" id="A0A176VRW9"/>
<dbReference type="EMBL" id="LVLJ01002823">
    <property type="protein sequence ID" value="OAE23618.1"/>
    <property type="molecule type" value="Genomic_DNA"/>
</dbReference>
<organism evidence="2 3">
    <name type="scientific">Marchantia polymorpha subsp. ruderalis</name>
    <dbReference type="NCBI Taxonomy" id="1480154"/>
    <lineage>
        <taxon>Eukaryota</taxon>
        <taxon>Viridiplantae</taxon>
        <taxon>Streptophyta</taxon>
        <taxon>Embryophyta</taxon>
        <taxon>Marchantiophyta</taxon>
        <taxon>Marchantiopsida</taxon>
        <taxon>Marchantiidae</taxon>
        <taxon>Marchantiales</taxon>
        <taxon>Marchantiaceae</taxon>
        <taxon>Marchantia</taxon>
    </lineage>
</organism>
<dbReference type="Proteomes" id="UP000077202">
    <property type="component" value="Unassembled WGS sequence"/>
</dbReference>
<name>A0A176VRW9_MARPO</name>
<comment type="caution">
    <text evidence="2">The sequence shown here is derived from an EMBL/GenBank/DDBJ whole genome shotgun (WGS) entry which is preliminary data.</text>
</comment>
<protein>
    <submittedName>
        <fullName evidence="2">Uncharacterized protein</fullName>
    </submittedName>
</protein>
<reference evidence="2" key="1">
    <citation type="submission" date="2016-03" db="EMBL/GenBank/DDBJ databases">
        <title>Mechanisms controlling the formation of the plant cell surface in tip-growing cells are functionally conserved among land plants.</title>
        <authorList>
            <person name="Honkanen S."/>
            <person name="Jones V.A."/>
            <person name="Morieri G."/>
            <person name="Champion C."/>
            <person name="Hetherington A.J."/>
            <person name="Kelly S."/>
            <person name="Saint-Marcoux D."/>
            <person name="Proust H."/>
            <person name="Prescott H."/>
            <person name="Dolan L."/>
        </authorList>
    </citation>
    <scope>NUCLEOTIDE SEQUENCE [LARGE SCALE GENOMIC DNA]</scope>
    <source>
        <tissue evidence="2">Whole gametophyte</tissue>
    </source>
</reference>
<sequence length="72" mass="8213">MSSTFTLLVSLLSTFTLYVYLKLEGQTDAALCAKIHRCLRDYVKWEIETPKWTKLSELERQVKELTASGVTG</sequence>